<evidence type="ECO:0000256" key="3">
    <source>
        <dbReference type="ARBA" id="ARBA00012438"/>
    </source>
</evidence>
<organism evidence="16 17">
    <name type="scientific">Labilibaculum manganireducens</name>
    <dbReference type="NCBI Taxonomy" id="1940525"/>
    <lineage>
        <taxon>Bacteria</taxon>
        <taxon>Pseudomonadati</taxon>
        <taxon>Bacteroidota</taxon>
        <taxon>Bacteroidia</taxon>
        <taxon>Marinilabiliales</taxon>
        <taxon>Marinifilaceae</taxon>
        <taxon>Labilibaculum</taxon>
    </lineage>
</organism>
<feature type="transmembrane region" description="Helical" evidence="13">
    <location>
        <begin position="7"/>
        <end position="29"/>
    </location>
</feature>
<dbReference type="InterPro" id="IPR021796">
    <property type="entry name" value="Tll0287-like_dom"/>
</dbReference>
<dbReference type="PROSITE" id="PS51257">
    <property type="entry name" value="PROKAR_LIPOPROTEIN"/>
    <property type="match status" value="1"/>
</dbReference>
<feature type="modified residue" description="4-aspartylphosphate" evidence="12">
    <location>
        <position position="578"/>
    </location>
</feature>
<dbReference type="RefSeq" id="WP_101308653.1">
    <property type="nucleotide sequence ID" value="NZ_MVDE01000004.1"/>
</dbReference>
<dbReference type="Pfam" id="PF00072">
    <property type="entry name" value="Response_reg"/>
    <property type="match status" value="1"/>
</dbReference>
<dbReference type="GO" id="GO:0005886">
    <property type="term" value="C:plasma membrane"/>
    <property type="evidence" value="ECO:0007669"/>
    <property type="project" value="UniProtKB-SubCell"/>
</dbReference>
<dbReference type="CDD" id="cd17546">
    <property type="entry name" value="REC_hyHK_CKI1_RcsC-like"/>
    <property type="match status" value="1"/>
</dbReference>
<keyword evidence="13" id="KW-1133">Transmembrane helix</keyword>
<dbReference type="InterPro" id="IPR036890">
    <property type="entry name" value="HATPase_C_sf"/>
</dbReference>
<dbReference type="SUPFAM" id="SSF52172">
    <property type="entry name" value="CheY-like"/>
    <property type="match status" value="1"/>
</dbReference>
<evidence type="ECO:0000256" key="6">
    <source>
        <dbReference type="ARBA" id="ARBA00022679"/>
    </source>
</evidence>
<keyword evidence="8" id="KW-0418">Kinase</keyword>
<dbReference type="PROSITE" id="PS50109">
    <property type="entry name" value="HIS_KIN"/>
    <property type="match status" value="1"/>
</dbReference>
<name>A0A2N3IDW2_9BACT</name>
<dbReference type="EC" id="2.7.13.3" evidence="3"/>
<protein>
    <recommendedName>
        <fullName evidence="3">histidine kinase</fullName>
        <ecNumber evidence="3">2.7.13.3</ecNumber>
    </recommendedName>
</protein>
<comment type="caution">
    <text evidence="16">The sequence shown here is derived from an EMBL/GenBank/DDBJ whole genome shotgun (WGS) entry which is preliminary data.</text>
</comment>
<evidence type="ECO:0000256" key="5">
    <source>
        <dbReference type="ARBA" id="ARBA00022553"/>
    </source>
</evidence>
<dbReference type="PROSITE" id="PS50110">
    <property type="entry name" value="RESPONSE_REGULATORY"/>
    <property type="match status" value="1"/>
</dbReference>
<evidence type="ECO:0000256" key="13">
    <source>
        <dbReference type="SAM" id="Phobius"/>
    </source>
</evidence>
<dbReference type="Pfam" id="PF00512">
    <property type="entry name" value="HisKA"/>
    <property type="match status" value="1"/>
</dbReference>
<dbReference type="Gene3D" id="3.30.565.10">
    <property type="entry name" value="Histidine kinase-like ATPase, C-terminal domain"/>
    <property type="match status" value="1"/>
</dbReference>
<keyword evidence="4" id="KW-1003">Cell membrane</keyword>
<keyword evidence="9" id="KW-0067">ATP-binding</keyword>
<dbReference type="Gene3D" id="3.30.450.290">
    <property type="match status" value="1"/>
</dbReference>
<evidence type="ECO:0000256" key="10">
    <source>
        <dbReference type="ARBA" id="ARBA00023012"/>
    </source>
</evidence>
<keyword evidence="6" id="KW-0808">Transferase</keyword>
<dbReference type="InterPro" id="IPR036097">
    <property type="entry name" value="HisK_dim/P_sf"/>
</dbReference>
<evidence type="ECO:0000259" key="15">
    <source>
        <dbReference type="PROSITE" id="PS50110"/>
    </source>
</evidence>
<keyword evidence="10" id="KW-0902">Two-component regulatory system</keyword>
<feature type="transmembrane region" description="Helical" evidence="13">
    <location>
        <begin position="214"/>
        <end position="233"/>
    </location>
</feature>
<dbReference type="InterPro" id="IPR001789">
    <property type="entry name" value="Sig_transdc_resp-reg_receiver"/>
</dbReference>
<proteinExistence type="predicted"/>
<dbReference type="InterPro" id="IPR003661">
    <property type="entry name" value="HisK_dim/P_dom"/>
</dbReference>
<dbReference type="EMBL" id="MVDE01000004">
    <property type="protein sequence ID" value="PKQ68490.1"/>
    <property type="molecule type" value="Genomic_DNA"/>
</dbReference>
<dbReference type="Pfam" id="PF02518">
    <property type="entry name" value="HATPase_c"/>
    <property type="match status" value="1"/>
</dbReference>
<dbReference type="SUPFAM" id="SSF47384">
    <property type="entry name" value="Homodimeric domain of signal transducing histidine kinase"/>
    <property type="match status" value="1"/>
</dbReference>
<evidence type="ECO:0000313" key="17">
    <source>
        <dbReference type="Proteomes" id="UP000233618"/>
    </source>
</evidence>
<dbReference type="PRINTS" id="PR00344">
    <property type="entry name" value="BCTRLSENSOR"/>
</dbReference>
<dbReference type="PANTHER" id="PTHR43047">
    <property type="entry name" value="TWO-COMPONENT HISTIDINE PROTEIN KINASE"/>
    <property type="match status" value="1"/>
</dbReference>
<evidence type="ECO:0000313" key="16">
    <source>
        <dbReference type="EMBL" id="PKQ68490.1"/>
    </source>
</evidence>
<dbReference type="SMART" id="SM00387">
    <property type="entry name" value="HATPase_c"/>
    <property type="match status" value="1"/>
</dbReference>
<evidence type="ECO:0000256" key="9">
    <source>
        <dbReference type="ARBA" id="ARBA00022840"/>
    </source>
</evidence>
<dbReference type="GO" id="GO:0000155">
    <property type="term" value="F:phosphorelay sensor kinase activity"/>
    <property type="evidence" value="ECO:0007669"/>
    <property type="project" value="InterPro"/>
</dbReference>
<keyword evidence="11 13" id="KW-0472">Membrane</keyword>
<dbReference type="Pfam" id="PF11845">
    <property type="entry name" value="Tll0287-like"/>
    <property type="match status" value="1"/>
</dbReference>
<keyword evidence="13" id="KW-0812">Transmembrane</keyword>
<dbReference type="Gene3D" id="3.40.50.2300">
    <property type="match status" value="1"/>
</dbReference>
<dbReference type="GO" id="GO:0005524">
    <property type="term" value="F:ATP binding"/>
    <property type="evidence" value="ECO:0007669"/>
    <property type="project" value="UniProtKB-KW"/>
</dbReference>
<comment type="catalytic activity">
    <reaction evidence="1">
        <text>ATP + protein L-histidine = ADP + protein N-phospho-L-histidine.</text>
        <dbReference type="EC" id="2.7.13.3"/>
    </reaction>
</comment>
<sequence length="649" mass="73703">MGKEIRYITNFFILIIVCIALLIGCSLAWDIYKENQTSYELAKGEAFGSCNKDLVFRKWASMHGGIYVPISNSIQPTPYLNFLDEQNVTTTTGKELTLINPSYMTRLVFKLGEQQYGQKGHITSLDPINSENKADEWETKALKLFEKGKTEYSSIENINNKEYLRLMIPMVVENSCLKCHYNQGYKLGDIRGGISVSIPMKKYNSVVQTKIESMIFTHLISYIVVLFFSALGYRRILIEMKKRNIAQKKTIKNEALLLQQNKELILTKRKAVESDRLKTIFLQNINHEIRTPMNAIMGFSSLLTEQFNDKECIEKYSKIIMQRCNDLLSIVNDIMDISQIETEQIHFNIEECNLNTTLVEIHALFREEQVRQKKQNINLILTSSTTKNKTFITDKEKLKQIAANLISNALKFTDHGEINIILKIDDHKNIILQVSDTGIGIPTSEFKNIFERFTQVEQDENRVFSGTGLGLSIVKGLTNSLSGTIHLDSELGKGSTFTITLPQNSNHNNTNSNSGSKQTKQVYNFSGKNILIVEDDEPNAQYLKEIFNKTSAKIIHTGKGEDAVQIALSHCIDVVLMDIRLPDISGYQATRQIRKNDKDVLIIAQTAYTSSQDKKQAFDSGCNEYLCKPIKAKKLLELVNKHLSEAVVI</sequence>
<dbReference type="SMART" id="SM00448">
    <property type="entry name" value="REC"/>
    <property type="match status" value="1"/>
</dbReference>
<evidence type="ECO:0000256" key="12">
    <source>
        <dbReference type="PROSITE-ProRule" id="PRU00169"/>
    </source>
</evidence>
<dbReference type="AlphaFoldDB" id="A0A2N3IDW2"/>
<dbReference type="InterPro" id="IPR011006">
    <property type="entry name" value="CheY-like_superfamily"/>
</dbReference>
<dbReference type="SUPFAM" id="SSF55874">
    <property type="entry name" value="ATPase domain of HSP90 chaperone/DNA topoisomerase II/histidine kinase"/>
    <property type="match status" value="1"/>
</dbReference>
<evidence type="ECO:0000256" key="4">
    <source>
        <dbReference type="ARBA" id="ARBA00022475"/>
    </source>
</evidence>
<dbReference type="CDD" id="cd00082">
    <property type="entry name" value="HisKA"/>
    <property type="match status" value="1"/>
</dbReference>
<dbReference type="InterPro" id="IPR003594">
    <property type="entry name" value="HATPase_dom"/>
</dbReference>
<dbReference type="FunFam" id="3.30.565.10:FF:000023">
    <property type="entry name" value="PAS domain-containing sensor histidine kinase"/>
    <property type="match status" value="1"/>
</dbReference>
<dbReference type="CDD" id="cd16922">
    <property type="entry name" value="HATPase_EvgS-ArcB-TorS-like"/>
    <property type="match status" value="1"/>
</dbReference>
<keyword evidence="17" id="KW-1185">Reference proteome</keyword>
<evidence type="ECO:0000256" key="1">
    <source>
        <dbReference type="ARBA" id="ARBA00000085"/>
    </source>
</evidence>
<reference evidence="16 17" key="1">
    <citation type="journal article" date="2017" name="Front. Microbiol.">
        <title>Labilibaculum manganireducens gen. nov., sp. nov. and Labilibaculum filiforme sp. nov., Novel Bacteroidetes Isolated from Subsurface Sediments of the Baltic Sea.</title>
        <authorList>
            <person name="Vandieken V."/>
            <person name="Marshall I.P."/>
            <person name="Niemann H."/>
            <person name="Engelen B."/>
            <person name="Cypionka H."/>
        </authorList>
    </citation>
    <scope>NUCLEOTIDE SEQUENCE [LARGE SCALE GENOMIC DNA]</scope>
    <source>
        <strain evidence="16 17">59.10-2M</strain>
    </source>
</reference>
<feature type="domain" description="Response regulatory" evidence="15">
    <location>
        <begin position="529"/>
        <end position="643"/>
    </location>
</feature>
<dbReference type="SMART" id="SM00388">
    <property type="entry name" value="HisKA"/>
    <property type="match status" value="1"/>
</dbReference>
<feature type="domain" description="Histidine kinase" evidence="14">
    <location>
        <begin position="284"/>
        <end position="505"/>
    </location>
</feature>
<dbReference type="Proteomes" id="UP000233618">
    <property type="component" value="Unassembled WGS sequence"/>
</dbReference>
<evidence type="ECO:0000256" key="8">
    <source>
        <dbReference type="ARBA" id="ARBA00022777"/>
    </source>
</evidence>
<evidence type="ECO:0000256" key="11">
    <source>
        <dbReference type="ARBA" id="ARBA00023136"/>
    </source>
</evidence>
<keyword evidence="7" id="KW-0547">Nucleotide-binding</keyword>
<evidence type="ECO:0000259" key="14">
    <source>
        <dbReference type="PROSITE" id="PS50109"/>
    </source>
</evidence>
<dbReference type="InterPro" id="IPR004358">
    <property type="entry name" value="Sig_transdc_His_kin-like_C"/>
</dbReference>
<comment type="subcellular location">
    <subcellularLocation>
        <location evidence="2">Cell membrane</location>
    </subcellularLocation>
</comment>
<dbReference type="Gene3D" id="1.10.287.130">
    <property type="match status" value="1"/>
</dbReference>
<gene>
    <name evidence="16" type="ORF">BZG01_04570</name>
</gene>
<evidence type="ECO:0000256" key="2">
    <source>
        <dbReference type="ARBA" id="ARBA00004236"/>
    </source>
</evidence>
<accession>A0A2N3IDW2</accession>
<evidence type="ECO:0000256" key="7">
    <source>
        <dbReference type="ARBA" id="ARBA00022741"/>
    </source>
</evidence>
<dbReference type="InterPro" id="IPR005467">
    <property type="entry name" value="His_kinase_dom"/>
</dbReference>
<keyword evidence="5 12" id="KW-0597">Phosphoprotein</keyword>